<gene>
    <name evidence="1" type="ORF">P153DRAFT_386798</name>
</gene>
<dbReference type="RefSeq" id="XP_033523072.1">
    <property type="nucleotide sequence ID" value="XM_033670571.1"/>
</dbReference>
<accession>A0A6A6ABT5</accession>
<protein>
    <submittedName>
        <fullName evidence="1">Uncharacterized protein</fullName>
    </submittedName>
</protein>
<sequence length="266" mass="30598">MTSTPRHQLGDFEEIKSVIEPFWHVWNILLQEVPVECIDRIVNANRPEDGMSMYTLYVEKPLRLANDTSVFPLTISPSTVPVSSQLQTAILKLNYCDFAVYVFLKHIAKSLQTIGARVDWLFVKPNPLMLIHYSDTEPDTPNHSVFIITSQQGERFIADFTIEQFGYPSDWWFKKLGDYIGNCAKNINGWWSAADDDDLRNGGKIANPGTVQWDLKMIIEDICKDPEWNMVGEVTHEQTEWIQTHVEAYYDRECDKLASEDKSSTN</sequence>
<organism evidence="1 2">
    <name type="scientific">Dothidotthia symphoricarpi CBS 119687</name>
    <dbReference type="NCBI Taxonomy" id="1392245"/>
    <lineage>
        <taxon>Eukaryota</taxon>
        <taxon>Fungi</taxon>
        <taxon>Dikarya</taxon>
        <taxon>Ascomycota</taxon>
        <taxon>Pezizomycotina</taxon>
        <taxon>Dothideomycetes</taxon>
        <taxon>Pleosporomycetidae</taxon>
        <taxon>Pleosporales</taxon>
        <taxon>Dothidotthiaceae</taxon>
        <taxon>Dothidotthia</taxon>
    </lineage>
</organism>
<name>A0A6A6ABT5_9PLEO</name>
<dbReference type="AlphaFoldDB" id="A0A6A6ABT5"/>
<dbReference type="Proteomes" id="UP000799771">
    <property type="component" value="Unassembled WGS sequence"/>
</dbReference>
<dbReference type="GeneID" id="54411003"/>
<proteinExistence type="predicted"/>
<reference evidence="1" key="1">
    <citation type="journal article" date="2020" name="Stud. Mycol.">
        <title>101 Dothideomycetes genomes: a test case for predicting lifestyles and emergence of pathogens.</title>
        <authorList>
            <person name="Haridas S."/>
            <person name="Albert R."/>
            <person name="Binder M."/>
            <person name="Bloem J."/>
            <person name="Labutti K."/>
            <person name="Salamov A."/>
            <person name="Andreopoulos B."/>
            <person name="Baker S."/>
            <person name="Barry K."/>
            <person name="Bills G."/>
            <person name="Bluhm B."/>
            <person name="Cannon C."/>
            <person name="Castanera R."/>
            <person name="Culley D."/>
            <person name="Daum C."/>
            <person name="Ezra D."/>
            <person name="Gonzalez J."/>
            <person name="Henrissat B."/>
            <person name="Kuo A."/>
            <person name="Liang C."/>
            <person name="Lipzen A."/>
            <person name="Lutzoni F."/>
            <person name="Magnuson J."/>
            <person name="Mondo S."/>
            <person name="Nolan M."/>
            <person name="Ohm R."/>
            <person name="Pangilinan J."/>
            <person name="Park H.-J."/>
            <person name="Ramirez L."/>
            <person name="Alfaro M."/>
            <person name="Sun H."/>
            <person name="Tritt A."/>
            <person name="Yoshinaga Y."/>
            <person name="Zwiers L.-H."/>
            <person name="Turgeon B."/>
            <person name="Goodwin S."/>
            <person name="Spatafora J."/>
            <person name="Crous P."/>
            <person name="Grigoriev I."/>
        </authorList>
    </citation>
    <scope>NUCLEOTIDE SEQUENCE</scope>
    <source>
        <strain evidence="1">CBS 119687</strain>
    </source>
</reference>
<keyword evidence="2" id="KW-1185">Reference proteome</keyword>
<evidence type="ECO:0000313" key="2">
    <source>
        <dbReference type="Proteomes" id="UP000799771"/>
    </source>
</evidence>
<dbReference type="EMBL" id="ML977508">
    <property type="protein sequence ID" value="KAF2128683.1"/>
    <property type="molecule type" value="Genomic_DNA"/>
</dbReference>
<evidence type="ECO:0000313" key="1">
    <source>
        <dbReference type="EMBL" id="KAF2128683.1"/>
    </source>
</evidence>
<dbReference type="OrthoDB" id="3778887at2759"/>